<dbReference type="EnsemblPlants" id="AVESA.00010b.r2.2DG0396070.1">
    <property type="protein sequence ID" value="AVESA.00010b.r2.2DG0396070.1.CDS"/>
    <property type="gene ID" value="AVESA.00010b.r2.2DG0396070"/>
</dbReference>
<dbReference type="Proteomes" id="UP001732700">
    <property type="component" value="Chromosome 2D"/>
</dbReference>
<organism evidence="1 2">
    <name type="scientific">Avena sativa</name>
    <name type="common">Oat</name>
    <dbReference type="NCBI Taxonomy" id="4498"/>
    <lineage>
        <taxon>Eukaryota</taxon>
        <taxon>Viridiplantae</taxon>
        <taxon>Streptophyta</taxon>
        <taxon>Embryophyta</taxon>
        <taxon>Tracheophyta</taxon>
        <taxon>Spermatophyta</taxon>
        <taxon>Magnoliopsida</taxon>
        <taxon>Liliopsida</taxon>
        <taxon>Poales</taxon>
        <taxon>Poaceae</taxon>
        <taxon>BOP clade</taxon>
        <taxon>Pooideae</taxon>
        <taxon>Poodae</taxon>
        <taxon>Poeae</taxon>
        <taxon>Poeae Chloroplast Group 1 (Aveneae type)</taxon>
        <taxon>Aveninae</taxon>
        <taxon>Avena</taxon>
    </lineage>
</organism>
<keyword evidence="2" id="KW-1185">Reference proteome</keyword>
<proteinExistence type="predicted"/>
<evidence type="ECO:0000313" key="2">
    <source>
        <dbReference type="Proteomes" id="UP001732700"/>
    </source>
</evidence>
<evidence type="ECO:0000313" key="1">
    <source>
        <dbReference type="EnsemblPlants" id="AVESA.00010b.r2.2DG0396070.1.CDS"/>
    </source>
</evidence>
<reference evidence="1" key="1">
    <citation type="submission" date="2021-05" db="EMBL/GenBank/DDBJ databases">
        <authorList>
            <person name="Scholz U."/>
            <person name="Mascher M."/>
            <person name="Fiebig A."/>
        </authorList>
    </citation>
    <scope>NUCLEOTIDE SEQUENCE [LARGE SCALE GENOMIC DNA]</scope>
</reference>
<accession>A0ACD5V9X0</accession>
<name>A0ACD5V9X0_AVESA</name>
<protein>
    <submittedName>
        <fullName evidence="1">Uncharacterized protein</fullName>
    </submittedName>
</protein>
<sequence length="280" mass="31846">MDHATGAMGSLLLKLGDLIVGEYKLQTGVKEDIEYMKRELTSMYIALRKVGDIPKDQLDLQVKSWADEVRDLSYMMEDIIDKFLVRVKGTEHTVKPRKLKRLMKKMGGLFTKSKTRHEISDEIKGIKIRVQEAADRRERYKVSDVFANPSAAIIADPRLLSLYKDKKDLVGIDGPLSELTNMLCDGHGDMDKQLKIVSIFGFGGLGKTTLAKALFDKLQSPFDCSAFVPVGRNPIMKEVLNNILFEIDKTKQPELNEKQLIDKLRGLLESKRYVYHKLNE</sequence>
<reference evidence="1" key="2">
    <citation type="submission" date="2025-09" db="UniProtKB">
        <authorList>
            <consortium name="EnsemblPlants"/>
        </authorList>
    </citation>
    <scope>IDENTIFICATION</scope>
</reference>